<evidence type="ECO:0000256" key="3">
    <source>
        <dbReference type="ARBA" id="ARBA00008212"/>
    </source>
</evidence>
<evidence type="ECO:0000256" key="9">
    <source>
        <dbReference type="ARBA" id="ARBA00022833"/>
    </source>
</evidence>
<evidence type="ECO:0000256" key="4">
    <source>
        <dbReference type="ARBA" id="ARBA00020923"/>
    </source>
</evidence>
<dbReference type="AlphaFoldDB" id="A0A8S9ZGA1"/>
<dbReference type="PANTHER" id="PTHR21330">
    <property type="entry name" value="E3 SUMO-PROTEIN LIGASE NSE2"/>
    <property type="match status" value="1"/>
</dbReference>
<evidence type="ECO:0000259" key="15">
    <source>
        <dbReference type="PROSITE" id="PS51044"/>
    </source>
</evidence>
<evidence type="ECO:0000256" key="7">
    <source>
        <dbReference type="ARBA" id="ARBA00022771"/>
    </source>
</evidence>
<evidence type="ECO:0000313" key="16">
    <source>
        <dbReference type="EMBL" id="KAF7632322.1"/>
    </source>
</evidence>
<evidence type="ECO:0000256" key="13">
    <source>
        <dbReference type="PROSITE-ProRule" id="PRU00452"/>
    </source>
</evidence>
<feature type="compositionally biased region" description="Low complexity" evidence="14">
    <location>
        <begin position="1"/>
        <end position="12"/>
    </location>
</feature>
<reference evidence="16" key="1">
    <citation type="journal article" date="2020" name="Ecol. Evol.">
        <title>Genome structure and content of the rice root-knot nematode (Meloidogyne graminicola).</title>
        <authorList>
            <person name="Phan N.T."/>
            <person name="Danchin E.G.J."/>
            <person name="Klopp C."/>
            <person name="Perfus-Barbeoch L."/>
            <person name="Kozlowski D.K."/>
            <person name="Koutsovoulos G.D."/>
            <person name="Lopez-Roques C."/>
            <person name="Bouchez O."/>
            <person name="Zahm M."/>
            <person name="Besnard G."/>
            <person name="Bellafiore S."/>
        </authorList>
    </citation>
    <scope>NUCLEOTIDE SEQUENCE</scope>
    <source>
        <strain evidence="16">VN-18</strain>
    </source>
</reference>
<dbReference type="Proteomes" id="UP000605970">
    <property type="component" value="Unassembled WGS sequence"/>
</dbReference>
<keyword evidence="5" id="KW-0808">Transferase</keyword>
<organism evidence="16 17">
    <name type="scientific">Meloidogyne graminicola</name>
    <dbReference type="NCBI Taxonomy" id="189291"/>
    <lineage>
        <taxon>Eukaryota</taxon>
        <taxon>Metazoa</taxon>
        <taxon>Ecdysozoa</taxon>
        <taxon>Nematoda</taxon>
        <taxon>Chromadorea</taxon>
        <taxon>Rhabditida</taxon>
        <taxon>Tylenchina</taxon>
        <taxon>Tylenchomorpha</taxon>
        <taxon>Tylenchoidea</taxon>
        <taxon>Meloidogynidae</taxon>
        <taxon>Meloidogyninae</taxon>
        <taxon>Meloidogyne</taxon>
    </lineage>
</organism>
<dbReference type="InterPro" id="IPR026846">
    <property type="entry name" value="Nse2(Mms21)"/>
</dbReference>
<dbReference type="GO" id="GO:0061665">
    <property type="term" value="F:SUMO ligase activity"/>
    <property type="evidence" value="ECO:0007669"/>
    <property type="project" value="TreeGrafter"/>
</dbReference>
<keyword evidence="10" id="KW-0539">Nucleus</keyword>
<dbReference type="InterPro" id="IPR004181">
    <property type="entry name" value="Znf_MIZ"/>
</dbReference>
<feature type="domain" description="SP-RING-type" evidence="15">
    <location>
        <begin position="83"/>
        <end position="167"/>
    </location>
</feature>
<feature type="region of interest" description="Disordered" evidence="14">
    <location>
        <begin position="1"/>
        <end position="58"/>
    </location>
</feature>
<dbReference type="EMBL" id="JABEBT010000105">
    <property type="protein sequence ID" value="KAF7632322.1"/>
    <property type="molecule type" value="Genomic_DNA"/>
</dbReference>
<keyword evidence="9" id="KW-0862">Zinc</keyword>
<dbReference type="Gene3D" id="3.30.40.10">
    <property type="entry name" value="Zinc/RING finger domain, C3HC4 (zinc finger)"/>
    <property type="match status" value="1"/>
</dbReference>
<dbReference type="GO" id="GO:0005634">
    <property type="term" value="C:nucleus"/>
    <property type="evidence" value="ECO:0007669"/>
    <property type="project" value="UniProtKB-SubCell"/>
</dbReference>
<evidence type="ECO:0000256" key="6">
    <source>
        <dbReference type="ARBA" id="ARBA00022723"/>
    </source>
</evidence>
<evidence type="ECO:0000256" key="1">
    <source>
        <dbReference type="ARBA" id="ARBA00004123"/>
    </source>
</evidence>
<dbReference type="PROSITE" id="PS51044">
    <property type="entry name" value="ZF_SP_RING"/>
    <property type="match status" value="1"/>
</dbReference>
<sequence length="171" mass="19622">MRVSSESPTSDSNNDDEEEEMEIDESADENNDTEFNEPPPERRRTSQNILVPPGQRGSNHIDMFNLVQGGVTYSIVEEEDGDGDDDMEMLSHYLSDKDPITKKRIQEPVKNSICGHVYERESIIEHIRFQKSRRQLYQCPVQRCTNKQLLNMENSLNLCAVLAADHEQDHG</sequence>
<name>A0A8S9ZGA1_9BILA</name>
<comment type="caution">
    <text evidence="16">The sequence shown here is derived from an EMBL/GenBank/DDBJ whole genome shotgun (WGS) entry which is preliminary data.</text>
</comment>
<dbReference type="InterPro" id="IPR013083">
    <property type="entry name" value="Znf_RING/FYVE/PHD"/>
</dbReference>
<evidence type="ECO:0000256" key="14">
    <source>
        <dbReference type="SAM" id="MobiDB-lite"/>
    </source>
</evidence>
<dbReference type="GO" id="GO:0000724">
    <property type="term" value="P:double-strand break repair via homologous recombination"/>
    <property type="evidence" value="ECO:0007669"/>
    <property type="project" value="InterPro"/>
</dbReference>
<keyword evidence="7 13" id="KW-0863">Zinc-finger</keyword>
<dbReference type="OrthoDB" id="26899at2759"/>
<dbReference type="GO" id="GO:0030915">
    <property type="term" value="C:Smc5-Smc6 complex"/>
    <property type="evidence" value="ECO:0007669"/>
    <property type="project" value="InterPro"/>
</dbReference>
<proteinExistence type="inferred from homology"/>
<feature type="compositionally biased region" description="Acidic residues" evidence="14">
    <location>
        <begin position="13"/>
        <end position="35"/>
    </location>
</feature>
<evidence type="ECO:0000256" key="5">
    <source>
        <dbReference type="ARBA" id="ARBA00022679"/>
    </source>
</evidence>
<keyword evidence="17" id="KW-1185">Reference proteome</keyword>
<dbReference type="SUPFAM" id="SSF57850">
    <property type="entry name" value="RING/U-box"/>
    <property type="match status" value="1"/>
</dbReference>
<accession>A0A8S9ZGA1</accession>
<gene>
    <name evidence="16" type="ORF">Mgra_00008247</name>
</gene>
<keyword evidence="8" id="KW-0833">Ubl conjugation pathway</keyword>
<dbReference type="GO" id="GO:0008270">
    <property type="term" value="F:zinc ion binding"/>
    <property type="evidence" value="ECO:0007669"/>
    <property type="project" value="UniProtKB-KW"/>
</dbReference>
<evidence type="ECO:0000256" key="10">
    <source>
        <dbReference type="ARBA" id="ARBA00023242"/>
    </source>
</evidence>
<keyword evidence="6" id="KW-0479">Metal-binding</keyword>
<evidence type="ECO:0000256" key="12">
    <source>
        <dbReference type="ARBA" id="ARBA00032533"/>
    </source>
</evidence>
<evidence type="ECO:0000313" key="17">
    <source>
        <dbReference type="Proteomes" id="UP000605970"/>
    </source>
</evidence>
<evidence type="ECO:0000256" key="11">
    <source>
        <dbReference type="ARBA" id="ARBA00031731"/>
    </source>
</evidence>
<dbReference type="PANTHER" id="PTHR21330:SF1">
    <property type="entry name" value="E3 SUMO-PROTEIN LIGASE NSE2"/>
    <property type="match status" value="1"/>
</dbReference>
<comment type="similarity">
    <text evidence="3">Belongs to the NSE2 family.</text>
</comment>
<comment type="pathway">
    <text evidence="2">Protein modification; protein sumoylation.</text>
</comment>
<evidence type="ECO:0000256" key="8">
    <source>
        <dbReference type="ARBA" id="ARBA00022786"/>
    </source>
</evidence>
<dbReference type="CDD" id="cd16651">
    <property type="entry name" value="SPL-RING_NSE2"/>
    <property type="match status" value="1"/>
</dbReference>
<protein>
    <recommendedName>
        <fullName evidence="4">E3 SUMO-protein ligase NSE2</fullName>
    </recommendedName>
    <alternativeName>
        <fullName evidence="11">E3 SUMO-protein transferase NSE2</fullName>
    </alternativeName>
    <alternativeName>
        <fullName evidence="12">Non-structural maintenance of chromosomes element 2 homolog</fullName>
    </alternativeName>
</protein>
<comment type="subcellular location">
    <subcellularLocation>
        <location evidence="1">Nucleus</location>
    </subcellularLocation>
</comment>
<dbReference type="GO" id="GO:0016925">
    <property type="term" value="P:protein sumoylation"/>
    <property type="evidence" value="ECO:0007669"/>
    <property type="project" value="TreeGrafter"/>
</dbReference>
<dbReference type="Pfam" id="PF11789">
    <property type="entry name" value="zf-Nse"/>
    <property type="match status" value="1"/>
</dbReference>
<evidence type="ECO:0000256" key="2">
    <source>
        <dbReference type="ARBA" id="ARBA00004718"/>
    </source>
</evidence>